<feature type="compositionally biased region" description="Basic and acidic residues" evidence="4">
    <location>
        <begin position="252"/>
        <end position="268"/>
    </location>
</feature>
<dbReference type="InterPro" id="IPR002921">
    <property type="entry name" value="Fungal_lipase-type"/>
</dbReference>
<dbReference type="Proteomes" id="UP000605986">
    <property type="component" value="Unassembled WGS sequence"/>
</dbReference>
<dbReference type="PANTHER" id="PTHR45856">
    <property type="entry name" value="ALPHA/BETA-HYDROLASES SUPERFAMILY PROTEIN"/>
    <property type="match status" value="1"/>
</dbReference>
<feature type="domain" description="Fungal lipase-type" evidence="5">
    <location>
        <begin position="75"/>
        <end position="227"/>
    </location>
</feature>
<comment type="catalytic activity">
    <reaction evidence="2">
        <text>a diacylglycerol + H2O = a monoacylglycerol + a fatty acid + H(+)</text>
        <dbReference type="Rhea" id="RHEA:32731"/>
        <dbReference type="ChEBI" id="CHEBI:15377"/>
        <dbReference type="ChEBI" id="CHEBI:15378"/>
        <dbReference type="ChEBI" id="CHEBI:17408"/>
        <dbReference type="ChEBI" id="CHEBI:18035"/>
        <dbReference type="ChEBI" id="CHEBI:28868"/>
    </reaction>
</comment>
<dbReference type="InterPro" id="IPR051218">
    <property type="entry name" value="Sec_MonoDiacylglyc_Lipase"/>
</dbReference>
<evidence type="ECO:0000256" key="1">
    <source>
        <dbReference type="ARBA" id="ARBA00043996"/>
    </source>
</evidence>
<sequence length="291" mass="33527">MANQLQNVINRIRRPVAYAEWAYHNEWQFRYHAYELHGRPLWARYFKDNGSILWNVIRWNTHVHLGIRDPGILVLAFRGTDFPLTVQNWAKIKRWRGLCGNTLTDLSFGTSSIEWDGAADFQDVRVHRGFLIAFNNLRDRLASRIELLMKEQPPSHIEVCGHSLGGALATLCALWCKTRWRDAKVTCVTIGSPRVGDARFAEEFQRLEICSYRIMMDSDPIPTLPNRYTETFPIRISATPPYFRAGANHQNDATESREDKKDKKKSDAADNSNHQRLPNDSTHYADTISLA</sequence>
<dbReference type="InterPro" id="IPR029058">
    <property type="entry name" value="AB_hydrolase_fold"/>
</dbReference>
<keyword evidence="7" id="KW-1185">Reference proteome</keyword>
<name>A0A8H4JDB3_9HYPO</name>
<feature type="compositionally biased region" description="Polar residues" evidence="4">
    <location>
        <begin position="274"/>
        <end position="291"/>
    </location>
</feature>
<reference evidence="6" key="1">
    <citation type="submission" date="2020-01" db="EMBL/GenBank/DDBJ databases">
        <title>Identification and distribution of gene clusters putatively required for synthesis of sphingolipid metabolism inhibitors in phylogenetically diverse species of the filamentous fungus Fusarium.</title>
        <authorList>
            <person name="Kim H.-S."/>
            <person name="Busman M."/>
            <person name="Brown D.W."/>
            <person name="Divon H."/>
            <person name="Uhlig S."/>
            <person name="Proctor R.H."/>
        </authorList>
    </citation>
    <scope>NUCLEOTIDE SEQUENCE</scope>
    <source>
        <strain evidence="6">NRRL 53441</strain>
    </source>
</reference>
<dbReference type="AlphaFoldDB" id="A0A8H4JDB3"/>
<evidence type="ECO:0000313" key="7">
    <source>
        <dbReference type="Proteomes" id="UP000605986"/>
    </source>
</evidence>
<dbReference type="GO" id="GO:0006629">
    <property type="term" value="P:lipid metabolic process"/>
    <property type="evidence" value="ECO:0007669"/>
    <property type="project" value="InterPro"/>
</dbReference>
<accession>A0A8H4JDB3</accession>
<dbReference type="CDD" id="cd00519">
    <property type="entry name" value="Lipase_3"/>
    <property type="match status" value="1"/>
</dbReference>
<gene>
    <name evidence="6" type="ORF">F53441_14481</name>
</gene>
<dbReference type="Pfam" id="PF01764">
    <property type="entry name" value="Lipase_3"/>
    <property type="match status" value="1"/>
</dbReference>
<proteinExistence type="inferred from homology"/>
<dbReference type="PANTHER" id="PTHR45856:SF24">
    <property type="entry name" value="FUNGAL LIPASE-LIKE DOMAIN-CONTAINING PROTEIN"/>
    <property type="match status" value="1"/>
</dbReference>
<evidence type="ECO:0000256" key="2">
    <source>
        <dbReference type="ARBA" id="ARBA00047591"/>
    </source>
</evidence>
<comment type="catalytic activity">
    <reaction evidence="3">
        <text>a monoacylglycerol + H2O = glycerol + a fatty acid + H(+)</text>
        <dbReference type="Rhea" id="RHEA:15245"/>
        <dbReference type="ChEBI" id="CHEBI:15377"/>
        <dbReference type="ChEBI" id="CHEBI:15378"/>
        <dbReference type="ChEBI" id="CHEBI:17408"/>
        <dbReference type="ChEBI" id="CHEBI:17754"/>
        <dbReference type="ChEBI" id="CHEBI:28868"/>
    </reaction>
</comment>
<organism evidence="6 7">
    <name type="scientific">Fusarium austroafricanum</name>
    <dbReference type="NCBI Taxonomy" id="2364996"/>
    <lineage>
        <taxon>Eukaryota</taxon>
        <taxon>Fungi</taxon>
        <taxon>Dikarya</taxon>
        <taxon>Ascomycota</taxon>
        <taxon>Pezizomycotina</taxon>
        <taxon>Sordariomycetes</taxon>
        <taxon>Hypocreomycetidae</taxon>
        <taxon>Hypocreales</taxon>
        <taxon>Nectriaceae</taxon>
        <taxon>Fusarium</taxon>
        <taxon>Fusarium concolor species complex</taxon>
    </lineage>
</organism>
<evidence type="ECO:0000256" key="3">
    <source>
        <dbReference type="ARBA" id="ARBA00048461"/>
    </source>
</evidence>
<evidence type="ECO:0000259" key="5">
    <source>
        <dbReference type="Pfam" id="PF01764"/>
    </source>
</evidence>
<protein>
    <recommendedName>
        <fullName evidence="5">Fungal lipase-type domain-containing protein</fullName>
    </recommendedName>
</protein>
<dbReference type="OrthoDB" id="426718at2759"/>
<evidence type="ECO:0000313" key="6">
    <source>
        <dbReference type="EMBL" id="KAF4418424.1"/>
    </source>
</evidence>
<evidence type="ECO:0000256" key="4">
    <source>
        <dbReference type="SAM" id="MobiDB-lite"/>
    </source>
</evidence>
<dbReference type="EMBL" id="JAADJG010001319">
    <property type="protein sequence ID" value="KAF4418424.1"/>
    <property type="molecule type" value="Genomic_DNA"/>
</dbReference>
<dbReference type="SUPFAM" id="SSF53474">
    <property type="entry name" value="alpha/beta-Hydrolases"/>
    <property type="match status" value="1"/>
</dbReference>
<comment type="caution">
    <text evidence="6">The sequence shown here is derived from an EMBL/GenBank/DDBJ whole genome shotgun (WGS) entry which is preliminary data.</text>
</comment>
<comment type="similarity">
    <text evidence="1">Belongs to the AB hydrolase superfamily. Lipase family. Class 3 subfamily.</text>
</comment>
<feature type="region of interest" description="Disordered" evidence="4">
    <location>
        <begin position="242"/>
        <end position="291"/>
    </location>
</feature>
<dbReference type="Gene3D" id="3.40.50.1820">
    <property type="entry name" value="alpha/beta hydrolase"/>
    <property type="match status" value="1"/>
</dbReference>